<keyword evidence="3" id="KW-0326">Glycosidase</keyword>
<evidence type="ECO:0000313" key="4">
    <source>
        <dbReference type="EMBL" id="CAB4124843.1"/>
    </source>
</evidence>
<dbReference type="Pfam" id="PF00959">
    <property type="entry name" value="Phage_lysozyme"/>
    <property type="match status" value="1"/>
</dbReference>
<dbReference type="InterPro" id="IPR051018">
    <property type="entry name" value="Bacteriophage_GH24"/>
</dbReference>
<dbReference type="GO" id="GO:0016998">
    <property type="term" value="P:cell wall macromolecule catabolic process"/>
    <property type="evidence" value="ECO:0007669"/>
    <property type="project" value="InterPro"/>
</dbReference>
<evidence type="ECO:0000256" key="2">
    <source>
        <dbReference type="ARBA" id="ARBA00022638"/>
    </source>
</evidence>
<dbReference type="Gene3D" id="1.10.530.40">
    <property type="match status" value="1"/>
</dbReference>
<dbReference type="SUPFAM" id="SSF53955">
    <property type="entry name" value="Lysozyme-like"/>
    <property type="match status" value="1"/>
</dbReference>
<evidence type="ECO:0000256" key="3">
    <source>
        <dbReference type="RuleBase" id="RU003788"/>
    </source>
</evidence>
<dbReference type="GO" id="GO:0009253">
    <property type="term" value="P:peptidoglycan catabolic process"/>
    <property type="evidence" value="ECO:0007669"/>
    <property type="project" value="InterPro"/>
</dbReference>
<dbReference type="GO" id="GO:0003796">
    <property type="term" value="F:lysozyme activity"/>
    <property type="evidence" value="ECO:0007669"/>
    <property type="project" value="UniProtKB-EC"/>
</dbReference>
<keyword evidence="1 3" id="KW-0929">Antimicrobial</keyword>
<keyword evidence="3" id="KW-0378">Hydrolase</keyword>
<accession>A0A6J5KV80</accession>
<dbReference type="InterPro" id="IPR023347">
    <property type="entry name" value="Lysozyme_dom_sf"/>
</dbReference>
<dbReference type="InterPro" id="IPR002196">
    <property type="entry name" value="Glyco_hydro_24"/>
</dbReference>
<protein>
    <recommendedName>
        <fullName evidence="3">Lysozyme</fullName>
        <ecNumber evidence="3">3.2.1.17</ecNumber>
    </recommendedName>
</protein>
<name>A0A6J5KV80_9CAUD</name>
<sequence length="152" mass="16138">MASNKVRMAAGGLAISAATLVGIATNEGYLGTAYQDMGGVWTIGFGETQGVKQGQRTDPVRAMIKLNESASTIAHQAMACVTVPLSQGEFDAYVSFSYNLGAGAFCKYIAPVINAGDYDAACKKILLFDHVGTQKVPGLTRRRQEEYSTCQS</sequence>
<gene>
    <name evidence="4" type="ORF">UFOVP66_36</name>
</gene>
<dbReference type="EC" id="3.2.1.17" evidence="3"/>
<organism evidence="4">
    <name type="scientific">uncultured Caudovirales phage</name>
    <dbReference type="NCBI Taxonomy" id="2100421"/>
    <lineage>
        <taxon>Viruses</taxon>
        <taxon>Duplodnaviria</taxon>
        <taxon>Heunggongvirae</taxon>
        <taxon>Uroviricota</taxon>
        <taxon>Caudoviricetes</taxon>
        <taxon>Peduoviridae</taxon>
        <taxon>Maltschvirus</taxon>
        <taxon>Maltschvirus maltsch</taxon>
    </lineage>
</organism>
<dbReference type="PANTHER" id="PTHR38107">
    <property type="match status" value="1"/>
</dbReference>
<comment type="similarity">
    <text evidence="3">Belongs to the glycosyl hydrolase 24 family.</text>
</comment>
<reference evidence="4" key="1">
    <citation type="submission" date="2020-04" db="EMBL/GenBank/DDBJ databases">
        <authorList>
            <person name="Chiriac C."/>
            <person name="Salcher M."/>
            <person name="Ghai R."/>
            <person name="Kavagutti S V."/>
        </authorList>
    </citation>
    <scope>NUCLEOTIDE SEQUENCE</scope>
</reference>
<proteinExistence type="inferred from homology"/>
<comment type="catalytic activity">
    <reaction evidence="3">
        <text>Hydrolysis of (1-&gt;4)-beta-linkages between N-acetylmuramic acid and N-acetyl-D-glucosamine residues in a peptidoglycan and between N-acetyl-D-glucosamine residues in chitodextrins.</text>
        <dbReference type="EC" id="3.2.1.17"/>
    </reaction>
</comment>
<evidence type="ECO:0000256" key="1">
    <source>
        <dbReference type="ARBA" id="ARBA00022529"/>
    </source>
</evidence>
<keyword evidence="2 3" id="KW-0081">Bacteriolytic enzyme</keyword>
<dbReference type="EMBL" id="LR796180">
    <property type="protein sequence ID" value="CAB4124843.1"/>
    <property type="molecule type" value="Genomic_DNA"/>
</dbReference>
<dbReference type="GO" id="GO:0031640">
    <property type="term" value="P:killing of cells of another organism"/>
    <property type="evidence" value="ECO:0007669"/>
    <property type="project" value="UniProtKB-KW"/>
</dbReference>
<dbReference type="GO" id="GO:0042742">
    <property type="term" value="P:defense response to bacterium"/>
    <property type="evidence" value="ECO:0007669"/>
    <property type="project" value="UniProtKB-KW"/>
</dbReference>
<dbReference type="InterPro" id="IPR023346">
    <property type="entry name" value="Lysozyme-like_dom_sf"/>
</dbReference>
<dbReference type="PANTHER" id="PTHR38107:SF3">
    <property type="entry name" value="LYSOZYME RRRD-RELATED"/>
    <property type="match status" value="1"/>
</dbReference>